<proteinExistence type="predicted"/>
<sequence length="68" mass="7515">MCCDVTARGERFLPLPAKRSLSSPVRLAAADSFALPPRARRRTSSPITVTGRCSHLTRASLHQLQLVW</sequence>
<comment type="caution">
    <text evidence="1">The sequence shown here is derived from an EMBL/GenBank/DDBJ whole genome shotgun (WGS) entry which is preliminary data.</text>
</comment>
<accession>A0AAD6FL26</accession>
<evidence type="ECO:0000313" key="2">
    <source>
        <dbReference type="Proteomes" id="UP001219934"/>
    </source>
</evidence>
<protein>
    <submittedName>
        <fullName evidence="1">Uncharacterized protein</fullName>
    </submittedName>
</protein>
<evidence type="ECO:0000313" key="1">
    <source>
        <dbReference type="EMBL" id="KAJ4939360.1"/>
    </source>
</evidence>
<dbReference type="EMBL" id="JAPTMU010000008">
    <property type="protein sequence ID" value="KAJ4939360.1"/>
    <property type="molecule type" value="Genomic_DNA"/>
</dbReference>
<name>A0AAD6FL26_9TELE</name>
<reference evidence="1" key="1">
    <citation type="submission" date="2022-11" db="EMBL/GenBank/DDBJ databases">
        <title>Chromosome-level genome of Pogonophryne albipinna.</title>
        <authorList>
            <person name="Jo E."/>
        </authorList>
    </citation>
    <scope>NUCLEOTIDE SEQUENCE</scope>
    <source>
        <strain evidence="1">SGF0006</strain>
        <tissue evidence="1">Muscle</tissue>
    </source>
</reference>
<gene>
    <name evidence="1" type="ORF">JOQ06_028809</name>
</gene>
<dbReference type="AlphaFoldDB" id="A0AAD6FL26"/>
<dbReference type="Proteomes" id="UP001219934">
    <property type="component" value="Unassembled WGS sequence"/>
</dbReference>
<keyword evidence="2" id="KW-1185">Reference proteome</keyword>
<organism evidence="1 2">
    <name type="scientific">Pogonophryne albipinna</name>
    <dbReference type="NCBI Taxonomy" id="1090488"/>
    <lineage>
        <taxon>Eukaryota</taxon>
        <taxon>Metazoa</taxon>
        <taxon>Chordata</taxon>
        <taxon>Craniata</taxon>
        <taxon>Vertebrata</taxon>
        <taxon>Euteleostomi</taxon>
        <taxon>Actinopterygii</taxon>
        <taxon>Neopterygii</taxon>
        <taxon>Teleostei</taxon>
        <taxon>Neoteleostei</taxon>
        <taxon>Acanthomorphata</taxon>
        <taxon>Eupercaria</taxon>
        <taxon>Perciformes</taxon>
        <taxon>Notothenioidei</taxon>
        <taxon>Pogonophryne</taxon>
    </lineage>
</organism>